<keyword evidence="3" id="KW-1185">Reference proteome</keyword>
<comment type="caution">
    <text evidence="2">The sequence shown here is derived from an EMBL/GenBank/DDBJ whole genome shotgun (WGS) entry which is preliminary data.</text>
</comment>
<reference evidence="2" key="1">
    <citation type="submission" date="2022-04" db="EMBL/GenBank/DDBJ databases">
        <title>Roseibium sp. CAU 1639 isolated from mud.</title>
        <authorList>
            <person name="Kim W."/>
        </authorList>
    </citation>
    <scope>NUCLEOTIDE SEQUENCE</scope>
    <source>
        <strain evidence="2">CAU 1639</strain>
    </source>
</reference>
<dbReference type="NCBIfam" id="TIGR01539">
    <property type="entry name" value="portal_lambda"/>
    <property type="match status" value="1"/>
</dbReference>
<evidence type="ECO:0000313" key="2">
    <source>
        <dbReference type="EMBL" id="MCK7615191.1"/>
    </source>
</evidence>
<dbReference type="EMBL" id="JALNMJ010000022">
    <property type="protein sequence ID" value="MCK7615191.1"/>
    <property type="molecule type" value="Genomic_DNA"/>
</dbReference>
<evidence type="ECO:0000313" key="3">
    <source>
        <dbReference type="Proteomes" id="UP001431221"/>
    </source>
</evidence>
<sequence>MKPVVRVKAGDATGETARLRDQAAVDPLFEAYGGEGQGARHWTPALRSADADWFPRRDRSVARIRDLDQSNPWVSSGVDRQVDMLVGGTFRLNSKPSARLLGIDQDSADQLGQDIQDAWSAWAEDPIFRCDAERTLNFTGLMGLMAREFVGGEALAVLRWITKPGRDYATAVHVIDPDRLSNPNNTMDTATMRRGIELDEDGAPVAYHVRKAHPSDVFTYGADSWTWERFPRWDQIGTWQRPKVLHVFDKRRAGQTHGISRLVSNLVGQKMLSGYSQSELQAAVLNSSVVGAIYTQLGSEYAAEAIGTVDAATEWTKFNTKRADFYDKSRRVMDENRFITLFPSDRLDMNTQPRQTAGFPAFQEVFLRALAASLGTSYEQLSMDWSKTNYSSARAALNEVWRGIQRLRGLLIAGAANLVFAAFLEEALDRGFVTPPSGAADFYEAPAGYLRGDWIGPGRGYIDPVKEADAAIKRMGARLTTLERETAEQGGDWEQNLDQFGREEAAFAGRGLAGPLQGNAATADQKYPSDTDEKRGAE</sequence>
<accession>A0ABT0H0R1</accession>
<feature type="compositionally biased region" description="Basic and acidic residues" evidence="1">
    <location>
        <begin position="527"/>
        <end position="538"/>
    </location>
</feature>
<gene>
    <name evidence="2" type="ORF">M0H32_23750</name>
</gene>
<proteinExistence type="predicted"/>
<dbReference type="Pfam" id="PF05136">
    <property type="entry name" value="Phage_portal_2"/>
    <property type="match status" value="1"/>
</dbReference>
<protein>
    <submittedName>
        <fullName evidence="2">Phage portal protein</fullName>
    </submittedName>
</protein>
<dbReference type="InterPro" id="IPR006429">
    <property type="entry name" value="Phage_lambda_portal"/>
</dbReference>
<dbReference type="RefSeq" id="WP_248158249.1">
    <property type="nucleotide sequence ID" value="NZ_JALNMJ010000022.1"/>
</dbReference>
<evidence type="ECO:0000256" key="1">
    <source>
        <dbReference type="SAM" id="MobiDB-lite"/>
    </source>
</evidence>
<organism evidence="2 3">
    <name type="scientific">Roseibium sediminicola</name>
    <dbReference type="NCBI Taxonomy" id="2933272"/>
    <lineage>
        <taxon>Bacteria</taxon>
        <taxon>Pseudomonadati</taxon>
        <taxon>Pseudomonadota</taxon>
        <taxon>Alphaproteobacteria</taxon>
        <taxon>Hyphomicrobiales</taxon>
        <taxon>Stappiaceae</taxon>
        <taxon>Roseibium</taxon>
    </lineage>
</organism>
<name>A0ABT0H0R1_9HYPH</name>
<feature type="region of interest" description="Disordered" evidence="1">
    <location>
        <begin position="511"/>
        <end position="538"/>
    </location>
</feature>
<dbReference type="Proteomes" id="UP001431221">
    <property type="component" value="Unassembled WGS sequence"/>
</dbReference>